<sequence length="71" mass="8085">MEQLTLDQFGRVEIPEKIRQKLGINNDTKLSLKVENGQLILKPLQSELETYYEDGILVFKAEPIGNVEVPT</sequence>
<gene>
    <name evidence="3" type="ORF">CWATWH0003_3540</name>
</gene>
<dbReference type="EMBL" id="AESD01000528">
    <property type="protein sequence ID" value="EHJ11740.1"/>
    <property type="molecule type" value="Genomic_DNA"/>
</dbReference>
<dbReference type="GeneID" id="88767067"/>
<accession>G5J7V4</accession>
<name>G5J7V4_CROWT</name>
<evidence type="ECO:0000313" key="4">
    <source>
        <dbReference type="Proteomes" id="UP000003477"/>
    </source>
</evidence>
<reference evidence="3 4" key="1">
    <citation type="journal article" date="2011" name="Front. Microbiol.">
        <title>Two Strains of Crocosphaera watsonii with Highly Conserved Genomes are Distinguished by Strain-Specific Features.</title>
        <authorList>
            <person name="Bench S.R."/>
            <person name="Ilikchyan I.N."/>
            <person name="Tripp H.J."/>
            <person name="Zehr J.P."/>
        </authorList>
    </citation>
    <scope>NUCLEOTIDE SEQUENCE [LARGE SCALE GENOMIC DNA]</scope>
    <source>
        <strain evidence="3 4">WH 0003</strain>
    </source>
</reference>
<keyword evidence="1" id="KW-0238">DNA-binding</keyword>
<dbReference type="PROSITE" id="PS51740">
    <property type="entry name" value="SPOVT_ABRB"/>
    <property type="match status" value="1"/>
</dbReference>
<dbReference type="InterPro" id="IPR007159">
    <property type="entry name" value="SpoVT-AbrB_dom"/>
</dbReference>
<protein>
    <recommendedName>
        <fullName evidence="2">SpoVT-AbrB domain-containing protein</fullName>
    </recommendedName>
</protein>
<dbReference type="Gene3D" id="2.10.260.10">
    <property type="match status" value="1"/>
</dbReference>
<dbReference type="PATRIC" id="fig|423471.3.peg.3318"/>
<dbReference type="Proteomes" id="UP000003477">
    <property type="component" value="Unassembled WGS sequence"/>
</dbReference>
<evidence type="ECO:0000313" key="3">
    <source>
        <dbReference type="EMBL" id="EHJ11740.1"/>
    </source>
</evidence>
<feature type="domain" description="SpoVT-AbrB" evidence="2">
    <location>
        <begin position="1"/>
        <end position="46"/>
    </location>
</feature>
<dbReference type="RefSeq" id="WP_007308113.1">
    <property type="nucleotide sequence ID" value="NZ_AESD01000528.1"/>
</dbReference>
<dbReference type="InterPro" id="IPR037914">
    <property type="entry name" value="SpoVT-AbrB_sf"/>
</dbReference>
<evidence type="ECO:0000256" key="1">
    <source>
        <dbReference type="PROSITE-ProRule" id="PRU01076"/>
    </source>
</evidence>
<proteinExistence type="predicted"/>
<organism evidence="3 4">
    <name type="scientific">Crocosphaera watsonii WH 0003</name>
    <dbReference type="NCBI Taxonomy" id="423471"/>
    <lineage>
        <taxon>Bacteria</taxon>
        <taxon>Bacillati</taxon>
        <taxon>Cyanobacteriota</taxon>
        <taxon>Cyanophyceae</taxon>
        <taxon>Oscillatoriophycideae</taxon>
        <taxon>Chroococcales</taxon>
        <taxon>Aphanothecaceae</taxon>
        <taxon>Crocosphaera</taxon>
    </lineage>
</organism>
<dbReference type="SMART" id="SM00966">
    <property type="entry name" value="SpoVT_AbrB"/>
    <property type="match status" value="1"/>
</dbReference>
<evidence type="ECO:0000259" key="2">
    <source>
        <dbReference type="PROSITE" id="PS51740"/>
    </source>
</evidence>
<dbReference type="Pfam" id="PF04014">
    <property type="entry name" value="MazE_antitoxin"/>
    <property type="match status" value="1"/>
</dbReference>
<dbReference type="AlphaFoldDB" id="G5J7V4"/>
<comment type="caution">
    <text evidence="3">The sequence shown here is derived from an EMBL/GenBank/DDBJ whole genome shotgun (WGS) entry which is preliminary data.</text>
</comment>
<dbReference type="GO" id="GO:0003677">
    <property type="term" value="F:DNA binding"/>
    <property type="evidence" value="ECO:0007669"/>
    <property type="project" value="UniProtKB-UniRule"/>
</dbReference>
<dbReference type="SUPFAM" id="SSF89447">
    <property type="entry name" value="AbrB/MazE/MraZ-like"/>
    <property type="match status" value="1"/>
</dbReference>